<dbReference type="PANTHER" id="PTHR33710">
    <property type="entry name" value="BNAC02G09200D PROTEIN"/>
    <property type="match status" value="1"/>
</dbReference>
<dbReference type="InterPro" id="IPR036691">
    <property type="entry name" value="Endo/exonu/phosph_ase_sf"/>
</dbReference>
<feature type="region of interest" description="Disordered" evidence="1">
    <location>
        <begin position="1"/>
        <end position="24"/>
    </location>
</feature>
<dbReference type="EMBL" id="BKCP01012070">
    <property type="protein sequence ID" value="GER55660.1"/>
    <property type="molecule type" value="Genomic_DNA"/>
</dbReference>
<evidence type="ECO:0000256" key="1">
    <source>
        <dbReference type="SAM" id="MobiDB-lite"/>
    </source>
</evidence>
<organism evidence="2 3">
    <name type="scientific">Striga asiatica</name>
    <name type="common">Asiatic witchweed</name>
    <name type="synonym">Buchnera asiatica</name>
    <dbReference type="NCBI Taxonomy" id="4170"/>
    <lineage>
        <taxon>Eukaryota</taxon>
        <taxon>Viridiplantae</taxon>
        <taxon>Streptophyta</taxon>
        <taxon>Embryophyta</taxon>
        <taxon>Tracheophyta</taxon>
        <taxon>Spermatophyta</taxon>
        <taxon>Magnoliopsida</taxon>
        <taxon>eudicotyledons</taxon>
        <taxon>Gunneridae</taxon>
        <taxon>Pentapetalae</taxon>
        <taxon>asterids</taxon>
        <taxon>lamiids</taxon>
        <taxon>Lamiales</taxon>
        <taxon>Orobanchaceae</taxon>
        <taxon>Buchnereae</taxon>
        <taxon>Striga</taxon>
    </lineage>
</organism>
<dbReference type="PANTHER" id="PTHR33710:SF71">
    <property type="entry name" value="ENDONUCLEASE_EXONUCLEASE_PHOSPHATASE DOMAIN-CONTAINING PROTEIN"/>
    <property type="match status" value="1"/>
</dbReference>
<keyword evidence="3" id="KW-1185">Reference proteome</keyword>
<accession>A0A5A7RE37</accession>
<evidence type="ECO:0000313" key="2">
    <source>
        <dbReference type="EMBL" id="GER55660.1"/>
    </source>
</evidence>
<reference evidence="3" key="1">
    <citation type="journal article" date="2019" name="Curr. Biol.">
        <title>Genome Sequence of Striga asiatica Provides Insight into the Evolution of Plant Parasitism.</title>
        <authorList>
            <person name="Yoshida S."/>
            <person name="Kim S."/>
            <person name="Wafula E.K."/>
            <person name="Tanskanen J."/>
            <person name="Kim Y.M."/>
            <person name="Honaas L."/>
            <person name="Yang Z."/>
            <person name="Spallek T."/>
            <person name="Conn C.E."/>
            <person name="Ichihashi Y."/>
            <person name="Cheong K."/>
            <person name="Cui S."/>
            <person name="Der J.P."/>
            <person name="Gundlach H."/>
            <person name="Jiao Y."/>
            <person name="Hori C."/>
            <person name="Ishida J.K."/>
            <person name="Kasahara H."/>
            <person name="Kiba T."/>
            <person name="Kim M.S."/>
            <person name="Koo N."/>
            <person name="Laohavisit A."/>
            <person name="Lee Y.H."/>
            <person name="Lumba S."/>
            <person name="McCourt P."/>
            <person name="Mortimer J.C."/>
            <person name="Mutuku J.M."/>
            <person name="Nomura T."/>
            <person name="Sasaki-Sekimoto Y."/>
            <person name="Seto Y."/>
            <person name="Wang Y."/>
            <person name="Wakatake T."/>
            <person name="Sakakibara H."/>
            <person name="Demura T."/>
            <person name="Yamaguchi S."/>
            <person name="Yoneyama K."/>
            <person name="Manabe R.I."/>
            <person name="Nelson D.C."/>
            <person name="Schulman A.H."/>
            <person name="Timko M.P."/>
            <person name="dePamphilis C.W."/>
            <person name="Choi D."/>
            <person name="Shirasu K."/>
        </authorList>
    </citation>
    <scope>NUCLEOTIDE SEQUENCE [LARGE SCALE GENOMIC DNA]</scope>
    <source>
        <strain evidence="3">cv. UVA1</strain>
    </source>
</reference>
<dbReference type="OrthoDB" id="1748181at2759"/>
<dbReference type="Proteomes" id="UP000325081">
    <property type="component" value="Unassembled WGS sequence"/>
</dbReference>
<protein>
    <submittedName>
        <fullName evidence="2">Retrotransposon protein</fullName>
    </submittedName>
</protein>
<dbReference type="AlphaFoldDB" id="A0A5A7RE37"/>
<name>A0A5A7RE37_STRAF</name>
<comment type="caution">
    <text evidence="2">The sequence shown here is derived from an EMBL/GenBank/DDBJ whole genome shotgun (WGS) entry which is preliminary data.</text>
</comment>
<gene>
    <name evidence="2" type="ORF">STAS_33342</name>
</gene>
<sequence length="461" mass="53474">MQPVATQQLFEEEASGTDGGEPLSRLCVFSPQEQREGQGSKANLIQKKDALIVHKLLEQHQMGQGMEMEEQRQVAVVGVEQTSEVEFSTEAMDVREEVQLRNNRTWRRAIRQRTIPLKSIEEEGEDQKGKTKKRGRKLGMEDRWKLVEPVGISGGLLLMWNLEVEIKHVKCSEFSIGVEFRMEGEAMWEWCTFVYMNTDKRVRTLQWSQLTEEKNDWGRNGRLESYMLEEEKKGGRLRSEASMLGFRGFVEGMGMKELDMIGQSYTWGNNREGEGFVEERIDEAFASFDWLVSYPSAIVQSIFKSASDHCMLLVKRRFKFDKRWTKEEEIRDRLLSVWDKELEGTPMRKVEEKIKLSRLALRNWDWQKKSNSREQVEKLSLSKNTFEGVNRSVCTILEGIKVQNSTRSTKLTDWNWVVNGPTKIKQGAVGIDIWVADLMANGGRNWDERLVRGTLKKLKVD</sequence>
<proteinExistence type="predicted"/>
<feature type="non-terminal residue" evidence="2">
    <location>
        <position position="461"/>
    </location>
</feature>
<evidence type="ECO:0000313" key="3">
    <source>
        <dbReference type="Proteomes" id="UP000325081"/>
    </source>
</evidence>
<dbReference type="SUPFAM" id="SSF56219">
    <property type="entry name" value="DNase I-like"/>
    <property type="match status" value="1"/>
</dbReference>